<dbReference type="Gene3D" id="1.50.10.10">
    <property type="match status" value="1"/>
</dbReference>
<evidence type="ECO:0000256" key="5">
    <source>
        <dbReference type="ARBA" id="ARBA00023001"/>
    </source>
</evidence>
<keyword evidence="4" id="KW-0378">Hydrolase</keyword>
<feature type="chain" id="PRO_5035270681" description="cellulase" evidence="8">
    <location>
        <begin position="24"/>
        <end position="351"/>
    </location>
</feature>
<dbReference type="EMBL" id="JAGIYY010000010">
    <property type="protein sequence ID" value="MBP0440962.1"/>
    <property type="molecule type" value="Genomic_DNA"/>
</dbReference>
<dbReference type="InterPro" id="IPR008928">
    <property type="entry name" value="6-hairpin_glycosidase_sf"/>
</dbReference>
<keyword evidence="8" id="KW-0732">Signal</keyword>
<dbReference type="Pfam" id="PF01270">
    <property type="entry name" value="Glyco_hydro_8"/>
    <property type="match status" value="1"/>
</dbReference>
<protein>
    <recommendedName>
        <fullName evidence="3">cellulase</fullName>
        <ecNumber evidence="3">3.2.1.4</ecNumber>
    </recommendedName>
</protein>
<dbReference type="InterPro" id="IPR012341">
    <property type="entry name" value="6hp_glycosidase-like_sf"/>
</dbReference>
<feature type="signal peptide" evidence="8">
    <location>
        <begin position="1"/>
        <end position="23"/>
    </location>
</feature>
<name>A0A8J7UN00_9HYPH</name>
<evidence type="ECO:0000256" key="4">
    <source>
        <dbReference type="ARBA" id="ARBA00022801"/>
    </source>
</evidence>
<evidence type="ECO:0000256" key="8">
    <source>
        <dbReference type="SAM" id="SignalP"/>
    </source>
</evidence>
<evidence type="ECO:0000256" key="3">
    <source>
        <dbReference type="ARBA" id="ARBA00012601"/>
    </source>
</evidence>
<dbReference type="GO" id="GO:0008810">
    <property type="term" value="F:cellulase activity"/>
    <property type="evidence" value="ECO:0007669"/>
    <property type="project" value="UniProtKB-EC"/>
</dbReference>
<sequence length="351" mass="37379">MTNRLVSAVIGALMMIMASPANAQPVAVTPGTITAAEWSAFKNSFVEGTGRVVDTGNGGISHSEGQGYGLLLAFLANSAPDFDQIWSFTKTELLLRDDGLAAWRWEPGKTPHVSDPNNASDGDVLIAYALSLAGEAWQRADLAAAAQGLIAAIGREVVIPLNSSITLLPAANGFGRDDRPDGPVVNPSYWVFEAFTRFASQDKATDWKALARAGQALVKNARFSERQLPPEWVSLKQRPTPAEGFAVEFGYNAIRIPLYLLRAGIDDPALLRPFAEDAGGAGLSLVDLKTGRTHTTLTDPGYRIIPALVACVLDGTALPEDLLEFTPTAYYPSTLHLLSLAHLRALPGGCA</sequence>
<dbReference type="SUPFAM" id="SSF48208">
    <property type="entry name" value="Six-hairpin glycosidases"/>
    <property type="match status" value="1"/>
</dbReference>
<evidence type="ECO:0000313" key="10">
    <source>
        <dbReference type="Proteomes" id="UP000666240"/>
    </source>
</evidence>
<dbReference type="Proteomes" id="UP000666240">
    <property type="component" value="Unassembled WGS sequence"/>
</dbReference>
<comment type="similarity">
    <text evidence="2">Belongs to the glycosyl hydrolase 8 (cellulase D) family.</text>
</comment>
<keyword evidence="5" id="KW-0136">Cellulose degradation</keyword>
<gene>
    <name evidence="9" type="ORF">J5Y06_20130</name>
</gene>
<evidence type="ECO:0000256" key="2">
    <source>
        <dbReference type="ARBA" id="ARBA00009209"/>
    </source>
</evidence>
<comment type="caution">
    <text evidence="9">The sequence shown here is derived from an EMBL/GenBank/DDBJ whole genome shotgun (WGS) entry which is preliminary data.</text>
</comment>
<reference evidence="9" key="1">
    <citation type="submission" date="2021-03" db="EMBL/GenBank/DDBJ databases">
        <title>Genome sequencing and assembly of Tianweitania sediminis.</title>
        <authorList>
            <person name="Chhetri G."/>
        </authorList>
    </citation>
    <scope>NUCLEOTIDE SEQUENCE</scope>
    <source>
        <strain evidence="9">Z8</strain>
    </source>
</reference>
<dbReference type="PRINTS" id="PR00735">
    <property type="entry name" value="GLHYDRLASE8"/>
</dbReference>
<keyword evidence="7" id="KW-0624">Polysaccharide degradation</keyword>
<evidence type="ECO:0000313" key="9">
    <source>
        <dbReference type="EMBL" id="MBP0440962.1"/>
    </source>
</evidence>
<keyword evidence="10" id="KW-1185">Reference proteome</keyword>
<dbReference type="InterPro" id="IPR002037">
    <property type="entry name" value="Glyco_hydro_8"/>
</dbReference>
<evidence type="ECO:0000256" key="1">
    <source>
        <dbReference type="ARBA" id="ARBA00000966"/>
    </source>
</evidence>
<comment type="catalytic activity">
    <reaction evidence="1">
        <text>Endohydrolysis of (1-&gt;4)-beta-D-glucosidic linkages in cellulose, lichenin and cereal beta-D-glucans.</text>
        <dbReference type="EC" id="3.2.1.4"/>
    </reaction>
</comment>
<keyword evidence="7" id="KW-0119">Carbohydrate metabolism</keyword>
<dbReference type="GO" id="GO:0030245">
    <property type="term" value="P:cellulose catabolic process"/>
    <property type="evidence" value="ECO:0007669"/>
    <property type="project" value="UniProtKB-KW"/>
</dbReference>
<dbReference type="AlphaFoldDB" id="A0A8J7UN00"/>
<accession>A0A8J7UN00</accession>
<dbReference type="EC" id="3.2.1.4" evidence="3"/>
<keyword evidence="6" id="KW-0326">Glycosidase</keyword>
<evidence type="ECO:0000256" key="7">
    <source>
        <dbReference type="ARBA" id="ARBA00023326"/>
    </source>
</evidence>
<proteinExistence type="inferred from homology"/>
<evidence type="ECO:0000256" key="6">
    <source>
        <dbReference type="ARBA" id="ARBA00023295"/>
    </source>
</evidence>
<organism evidence="9 10">
    <name type="scientific">Tianweitania sediminis</name>
    <dbReference type="NCBI Taxonomy" id="1502156"/>
    <lineage>
        <taxon>Bacteria</taxon>
        <taxon>Pseudomonadati</taxon>
        <taxon>Pseudomonadota</taxon>
        <taxon>Alphaproteobacteria</taxon>
        <taxon>Hyphomicrobiales</taxon>
        <taxon>Phyllobacteriaceae</taxon>
        <taxon>Tianweitania</taxon>
    </lineage>
</organism>